<sequence>MKSSVSLGSQVPWMMFMGGLRVDLKGAYFNNVRLKVILVVVWVNRKNGLPH</sequence>
<dbReference type="EMBL" id="FUKJ01000128">
    <property type="protein sequence ID" value="SJM91246.1"/>
    <property type="molecule type" value="Genomic_DNA"/>
</dbReference>
<keyword evidence="2" id="KW-1185">Reference proteome</keyword>
<dbReference type="Proteomes" id="UP000195442">
    <property type="component" value="Unassembled WGS sequence"/>
</dbReference>
<name>A0A1R4H4Y9_9GAMM</name>
<proteinExistence type="predicted"/>
<evidence type="ECO:0000313" key="2">
    <source>
        <dbReference type="Proteomes" id="UP000195442"/>
    </source>
</evidence>
<protein>
    <submittedName>
        <fullName evidence="1">Uncharacterized protein</fullName>
    </submittedName>
</protein>
<dbReference type="AlphaFoldDB" id="A0A1R4H4Y9"/>
<evidence type="ECO:0000313" key="1">
    <source>
        <dbReference type="EMBL" id="SJM91246.1"/>
    </source>
</evidence>
<accession>A0A1R4H4Y9</accession>
<organism evidence="1 2">
    <name type="scientific">Crenothrix polyspora</name>
    <dbReference type="NCBI Taxonomy" id="360316"/>
    <lineage>
        <taxon>Bacteria</taxon>
        <taxon>Pseudomonadati</taxon>
        <taxon>Pseudomonadota</taxon>
        <taxon>Gammaproteobacteria</taxon>
        <taxon>Methylococcales</taxon>
        <taxon>Crenotrichaceae</taxon>
        <taxon>Crenothrix</taxon>
    </lineage>
</organism>
<reference evidence="2" key="1">
    <citation type="submission" date="2017-02" db="EMBL/GenBank/DDBJ databases">
        <authorList>
            <person name="Daims H."/>
        </authorList>
    </citation>
    <scope>NUCLEOTIDE SEQUENCE [LARGE SCALE GENOMIC DNA]</scope>
</reference>
<gene>
    <name evidence="1" type="ORF">CRENPOLYSF2_2130003</name>
</gene>